<evidence type="ECO:0000313" key="2">
    <source>
        <dbReference type="Proteomes" id="UP001059209"/>
    </source>
</evidence>
<protein>
    <submittedName>
        <fullName evidence="1">Uncharacterized protein</fullName>
    </submittedName>
</protein>
<evidence type="ECO:0000313" key="1">
    <source>
        <dbReference type="EMBL" id="UWX56049.1"/>
    </source>
</evidence>
<dbReference type="EMBL" id="CP104205">
    <property type="protein sequence ID" value="UWX56049.1"/>
    <property type="molecule type" value="Genomic_DNA"/>
</dbReference>
<name>A0ABY5YBG2_9FLAO</name>
<sequence length="174" mass="19195">MGVSAQNQDGIVLSQEFSRYAARFNSEWDVTPWLSIGENFQVTYRSAVGVFGGAGGVEVADDESEVLSAFRMPTIIPVYDEFGSFASTRAAGFNNPRNPVRRLKLNNGDDKNYNIGGFGNIYLLLKPIEGLTLRTSLGGSYNNYHYVDYNFRYLGDSEPEASNFFSEGSGYGFA</sequence>
<reference evidence="1" key="1">
    <citation type="submission" date="2022-09" db="EMBL/GenBank/DDBJ databases">
        <title>Maribacter litopenaei sp. nov., isolated from the intestinal tract of the Pacific White Shrimp, Litopenaeus vannamei.</title>
        <authorList>
            <person name="Kim S.Y."/>
            <person name="Hwang C.Y."/>
        </authorList>
    </citation>
    <scope>NUCLEOTIDE SEQUENCE</scope>
    <source>
        <strain evidence="1">HL-LV01</strain>
    </source>
</reference>
<gene>
    <name evidence="1" type="ORF">NYZ99_06950</name>
</gene>
<dbReference type="SUPFAM" id="SSF56935">
    <property type="entry name" value="Porins"/>
    <property type="match status" value="1"/>
</dbReference>
<dbReference type="Proteomes" id="UP001059209">
    <property type="component" value="Chromosome"/>
</dbReference>
<keyword evidence="2" id="KW-1185">Reference proteome</keyword>
<dbReference type="RefSeq" id="WP_260574574.1">
    <property type="nucleotide sequence ID" value="NZ_CP104205.1"/>
</dbReference>
<proteinExistence type="predicted"/>
<organism evidence="1 2">
    <name type="scientific">Maribacter litopenaei</name>
    <dbReference type="NCBI Taxonomy" id="2976127"/>
    <lineage>
        <taxon>Bacteria</taxon>
        <taxon>Pseudomonadati</taxon>
        <taxon>Bacteroidota</taxon>
        <taxon>Flavobacteriia</taxon>
        <taxon>Flavobacteriales</taxon>
        <taxon>Flavobacteriaceae</taxon>
        <taxon>Maribacter</taxon>
    </lineage>
</organism>
<accession>A0ABY5YBG2</accession>